<dbReference type="SMART" id="SM01043">
    <property type="entry name" value="BTAD"/>
    <property type="match status" value="1"/>
</dbReference>
<keyword evidence="3" id="KW-0805">Transcription regulation</keyword>
<dbReference type="InterPro" id="IPR036388">
    <property type="entry name" value="WH-like_DNA-bd_sf"/>
</dbReference>
<dbReference type="SMART" id="SM00862">
    <property type="entry name" value="Trans_reg_C"/>
    <property type="match status" value="1"/>
</dbReference>
<reference evidence="9 10" key="1">
    <citation type="submission" date="2023-05" db="EMBL/GenBank/DDBJ databases">
        <title>Streptantibioticus silvisoli sp. nov., acidotolerant actinomycetes 1 from pine litter.</title>
        <authorList>
            <person name="Swiecimska M."/>
            <person name="Golinska P."/>
            <person name="Sangal V."/>
            <person name="Wachnowicz B."/>
            <person name="Goodfellow M."/>
        </authorList>
    </citation>
    <scope>NUCLEOTIDE SEQUENCE [LARGE SCALE GENOMIC DNA]</scope>
    <source>
        <strain evidence="9 10">DSM 42109</strain>
    </source>
</reference>
<dbReference type="EMBL" id="JANCPR020000015">
    <property type="protein sequence ID" value="MDJ1133614.1"/>
    <property type="molecule type" value="Genomic_DNA"/>
</dbReference>
<dbReference type="CDD" id="cd15831">
    <property type="entry name" value="BTAD"/>
    <property type="match status" value="1"/>
</dbReference>
<evidence type="ECO:0000256" key="2">
    <source>
        <dbReference type="ARBA" id="ARBA00023012"/>
    </source>
</evidence>
<comment type="caution">
    <text evidence="9">The sequence shown here is derived from an EMBL/GenBank/DDBJ whole genome shotgun (WGS) entry which is preliminary data.</text>
</comment>
<dbReference type="PANTHER" id="PTHR35807:SF1">
    <property type="entry name" value="TRANSCRIPTIONAL REGULATOR REDD"/>
    <property type="match status" value="1"/>
</dbReference>
<dbReference type="InterPro" id="IPR001867">
    <property type="entry name" value="OmpR/PhoB-type_DNA-bd"/>
</dbReference>
<dbReference type="InterPro" id="IPR011990">
    <property type="entry name" value="TPR-like_helical_dom_sf"/>
</dbReference>
<dbReference type="Gene3D" id="1.10.10.10">
    <property type="entry name" value="Winged helix-like DNA-binding domain superfamily/Winged helix DNA-binding domain"/>
    <property type="match status" value="1"/>
</dbReference>
<dbReference type="SUPFAM" id="SSF48452">
    <property type="entry name" value="TPR-like"/>
    <property type="match status" value="1"/>
</dbReference>
<evidence type="ECO:0000259" key="8">
    <source>
        <dbReference type="PROSITE" id="PS51755"/>
    </source>
</evidence>
<dbReference type="RefSeq" id="WP_274045379.1">
    <property type="nucleotide sequence ID" value="NZ_JANCPR020000015.1"/>
</dbReference>
<sequence>MDEPTHPRKPPGSSPGHRAPEQAEGEEEKAREPEYVFRVLGPLKSPLRNQGTPKLRALLGTLLLNANRTVSVGSLVETLWAGSPPPSAAANIQTYVSGIRKSLDLHTENGSRRLLTRTPGYVLRVRPGELDLPHFTELSAMGRAALARNEATRAAALFERAAKLWRGRPLEDIERLSTSFEAQVNALEEQHLSVLNDWTAARLELGQNDELILELRMMVHDWPLSERTWYHLMLALCRSGRVSAALAAYRQARETIVGETGIEPSETLRALHEAILTGSTPRLTEMGKVIAFHHSSVAG</sequence>
<dbReference type="InterPro" id="IPR005158">
    <property type="entry name" value="BTAD"/>
</dbReference>
<dbReference type="PANTHER" id="PTHR35807">
    <property type="entry name" value="TRANSCRIPTIONAL REGULATOR REDD-RELATED"/>
    <property type="match status" value="1"/>
</dbReference>
<keyword evidence="4 6" id="KW-0238">DNA-binding</keyword>
<keyword evidence="2" id="KW-0902">Two-component regulatory system</keyword>
<accession>A0ABT6ZXT6</accession>
<proteinExistence type="inferred from homology"/>
<keyword evidence="10" id="KW-1185">Reference proteome</keyword>
<gene>
    <name evidence="9" type="ORF">NMN56_016905</name>
</gene>
<feature type="region of interest" description="Disordered" evidence="7">
    <location>
        <begin position="1"/>
        <end position="33"/>
    </location>
</feature>
<protein>
    <submittedName>
        <fullName evidence="9">AfsR/SARP family transcriptional regulator</fullName>
    </submittedName>
</protein>
<evidence type="ECO:0000256" key="6">
    <source>
        <dbReference type="PROSITE-ProRule" id="PRU01091"/>
    </source>
</evidence>
<evidence type="ECO:0000256" key="5">
    <source>
        <dbReference type="ARBA" id="ARBA00023163"/>
    </source>
</evidence>
<dbReference type="InterPro" id="IPR016032">
    <property type="entry name" value="Sig_transdc_resp-reg_C-effctor"/>
</dbReference>
<evidence type="ECO:0000313" key="9">
    <source>
        <dbReference type="EMBL" id="MDJ1133614.1"/>
    </source>
</evidence>
<dbReference type="Pfam" id="PF03704">
    <property type="entry name" value="BTAD"/>
    <property type="match status" value="1"/>
</dbReference>
<dbReference type="SUPFAM" id="SSF46894">
    <property type="entry name" value="C-terminal effector domain of the bipartite response regulators"/>
    <property type="match status" value="1"/>
</dbReference>
<dbReference type="PROSITE" id="PS51755">
    <property type="entry name" value="OMPR_PHOB"/>
    <property type="match status" value="1"/>
</dbReference>
<evidence type="ECO:0000256" key="3">
    <source>
        <dbReference type="ARBA" id="ARBA00023015"/>
    </source>
</evidence>
<feature type="DNA-binding region" description="OmpR/PhoB-type" evidence="6">
    <location>
        <begin position="20"/>
        <end position="125"/>
    </location>
</feature>
<keyword evidence="5" id="KW-0804">Transcription</keyword>
<comment type="similarity">
    <text evidence="1">Belongs to the AfsR/DnrI/RedD regulatory family.</text>
</comment>
<organism evidence="9 10">
    <name type="scientific">Streptomyces iconiensis</name>
    <dbReference type="NCBI Taxonomy" id="1384038"/>
    <lineage>
        <taxon>Bacteria</taxon>
        <taxon>Bacillati</taxon>
        <taxon>Actinomycetota</taxon>
        <taxon>Actinomycetes</taxon>
        <taxon>Kitasatosporales</taxon>
        <taxon>Streptomycetaceae</taxon>
        <taxon>Streptomyces</taxon>
    </lineage>
</organism>
<dbReference type="InterPro" id="IPR051677">
    <property type="entry name" value="AfsR-DnrI-RedD_regulator"/>
</dbReference>
<dbReference type="Gene3D" id="1.25.40.10">
    <property type="entry name" value="Tetratricopeptide repeat domain"/>
    <property type="match status" value="1"/>
</dbReference>
<feature type="domain" description="OmpR/PhoB-type" evidence="8">
    <location>
        <begin position="20"/>
        <end position="125"/>
    </location>
</feature>
<evidence type="ECO:0000256" key="1">
    <source>
        <dbReference type="ARBA" id="ARBA00005820"/>
    </source>
</evidence>
<dbReference type="Pfam" id="PF00486">
    <property type="entry name" value="Trans_reg_C"/>
    <property type="match status" value="1"/>
</dbReference>
<evidence type="ECO:0000256" key="7">
    <source>
        <dbReference type="SAM" id="MobiDB-lite"/>
    </source>
</evidence>
<dbReference type="Proteomes" id="UP001214441">
    <property type="component" value="Unassembled WGS sequence"/>
</dbReference>
<evidence type="ECO:0000256" key="4">
    <source>
        <dbReference type="ARBA" id="ARBA00023125"/>
    </source>
</evidence>
<evidence type="ECO:0000313" key="10">
    <source>
        <dbReference type="Proteomes" id="UP001214441"/>
    </source>
</evidence>
<name>A0ABT6ZXT6_9ACTN</name>